<evidence type="ECO:0000313" key="4">
    <source>
        <dbReference type="Proteomes" id="UP000289792"/>
    </source>
</evidence>
<sequence>MISLFTFSLFFNILMGQNGTANNELIVEINNILQDKVNKSEIPGAVILIKKGNEELVKKAYGYASLMDYNQQMLDSPEQTTVDHLYDIASLTKVIGTTTSIMLLVDAGLINVEDPVAKYIKGFDTPEKNRITIRHLLSHTSGLYEWFPLYYYCENKQEVYRLIEKLPLKYSVGSSRHYSDLGFILLGEIVEIVSELSLEEFMDQNIFKPLHMEHTMYNPQKNRSELKIAATSYGNPYEKRMVSDPVLGFTIDSISPTQWNGWRDYPLKGEVNDGNTWYASNGVSGHAGLFSTVTDLQKLINVLKQNGKAENFQFISEKTINLFLTQDKFKNGLGWVMDASNSFMKNAPKGSFGHTGFTGTSIVVIPQCDISIVILINRQNLGMLPNQTYFNVNAIREQIFGAVMSHCSQKAD</sequence>
<dbReference type="PANTHER" id="PTHR43283">
    <property type="entry name" value="BETA-LACTAMASE-RELATED"/>
    <property type="match status" value="1"/>
</dbReference>
<gene>
    <name evidence="3" type="ORF">ESZ48_18080</name>
</gene>
<dbReference type="AlphaFoldDB" id="A0A4Q0XCX1"/>
<protein>
    <submittedName>
        <fullName evidence="3">Class A beta-lactamase-related serine hydrolase</fullName>
    </submittedName>
</protein>
<evidence type="ECO:0000256" key="1">
    <source>
        <dbReference type="ARBA" id="ARBA00022801"/>
    </source>
</evidence>
<feature type="domain" description="Beta-lactamase-related" evidence="2">
    <location>
        <begin position="30"/>
        <end position="381"/>
    </location>
</feature>
<name>A0A4Q0XCX1_9FLAO</name>
<comment type="caution">
    <text evidence="3">The sequence shown here is derived from an EMBL/GenBank/DDBJ whole genome shotgun (WGS) entry which is preliminary data.</text>
</comment>
<dbReference type="InterPro" id="IPR001466">
    <property type="entry name" value="Beta-lactam-related"/>
</dbReference>
<dbReference type="GO" id="GO:0016787">
    <property type="term" value="F:hydrolase activity"/>
    <property type="evidence" value="ECO:0007669"/>
    <property type="project" value="UniProtKB-KW"/>
</dbReference>
<organism evidence="3 4">
    <name type="scientific">Gelidibacter gilvus</name>
    <dbReference type="NCBI Taxonomy" id="59602"/>
    <lineage>
        <taxon>Bacteria</taxon>
        <taxon>Pseudomonadati</taxon>
        <taxon>Bacteroidota</taxon>
        <taxon>Flavobacteriia</taxon>
        <taxon>Flavobacteriales</taxon>
        <taxon>Flavobacteriaceae</taxon>
        <taxon>Gelidibacter</taxon>
    </lineage>
</organism>
<evidence type="ECO:0000313" key="3">
    <source>
        <dbReference type="EMBL" id="RXJ44436.1"/>
    </source>
</evidence>
<dbReference type="InterPro" id="IPR012338">
    <property type="entry name" value="Beta-lactam/transpept-like"/>
</dbReference>
<accession>A0A4Q0XCX1</accession>
<dbReference type="Pfam" id="PF00144">
    <property type="entry name" value="Beta-lactamase"/>
    <property type="match status" value="1"/>
</dbReference>
<dbReference type="Gene3D" id="3.40.710.10">
    <property type="entry name" value="DD-peptidase/beta-lactamase superfamily"/>
    <property type="match status" value="1"/>
</dbReference>
<dbReference type="Proteomes" id="UP000289792">
    <property type="component" value="Unassembled WGS sequence"/>
</dbReference>
<reference evidence="3 4" key="1">
    <citation type="submission" date="2019-01" db="EMBL/GenBank/DDBJ databases">
        <title>Genome sequence of the Antarctic species Gelidibacter gilvus ACAM 158(T).</title>
        <authorList>
            <person name="Bowman J.P."/>
        </authorList>
    </citation>
    <scope>NUCLEOTIDE SEQUENCE [LARGE SCALE GENOMIC DNA]</scope>
    <source>
        <strain evidence="3 4">IC158</strain>
    </source>
</reference>
<dbReference type="InterPro" id="IPR050789">
    <property type="entry name" value="Diverse_Enzym_Activities"/>
</dbReference>
<dbReference type="PANTHER" id="PTHR43283:SF11">
    <property type="entry name" value="BETA-LACTAMASE-RELATED DOMAIN-CONTAINING PROTEIN"/>
    <property type="match status" value="1"/>
</dbReference>
<evidence type="ECO:0000259" key="2">
    <source>
        <dbReference type="Pfam" id="PF00144"/>
    </source>
</evidence>
<dbReference type="SUPFAM" id="SSF56601">
    <property type="entry name" value="beta-lactamase/transpeptidase-like"/>
    <property type="match status" value="1"/>
</dbReference>
<dbReference type="RefSeq" id="WP_129018907.1">
    <property type="nucleotide sequence ID" value="NZ_SDDZ01000018.1"/>
</dbReference>
<keyword evidence="4" id="KW-1185">Reference proteome</keyword>
<dbReference type="OrthoDB" id="1522765at2"/>
<keyword evidence="1 3" id="KW-0378">Hydrolase</keyword>
<proteinExistence type="predicted"/>
<dbReference type="EMBL" id="SDDZ01000018">
    <property type="protein sequence ID" value="RXJ44436.1"/>
    <property type="molecule type" value="Genomic_DNA"/>
</dbReference>